<gene>
    <name evidence="1" type="ORF">FYJ84_10740</name>
</gene>
<evidence type="ECO:0000313" key="1">
    <source>
        <dbReference type="EMBL" id="MSU09457.1"/>
    </source>
</evidence>
<protein>
    <submittedName>
        <fullName evidence="1">Uncharacterized protein</fullName>
    </submittedName>
</protein>
<dbReference type="RefSeq" id="WP_154407629.1">
    <property type="nucleotide sequence ID" value="NZ_JBGVIR010000004.1"/>
</dbReference>
<proteinExistence type="predicted"/>
<evidence type="ECO:0000313" key="2">
    <source>
        <dbReference type="Proteomes" id="UP000433181"/>
    </source>
</evidence>
<organism evidence="1 2">
    <name type="scientific">Anaerovibrio slackiae</name>
    <dbReference type="NCBI Taxonomy" id="2652309"/>
    <lineage>
        <taxon>Bacteria</taxon>
        <taxon>Bacillati</taxon>
        <taxon>Bacillota</taxon>
        <taxon>Negativicutes</taxon>
        <taxon>Selenomonadales</taxon>
        <taxon>Selenomonadaceae</taxon>
        <taxon>Anaerovibrio</taxon>
    </lineage>
</organism>
<sequence length="63" mass="6940">MQNFFQWLFGNAYADGGKNRSPDEMPVQQLFSRMLEEPAADGEGDEVTWLEGGQGGLIFGSVL</sequence>
<comment type="caution">
    <text evidence="1">The sequence shown here is derived from an EMBL/GenBank/DDBJ whole genome shotgun (WGS) entry which is preliminary data.</text>
</comment>
<accession>A0A6I2UFF0</accession>
<dbReference type="GeneID" id="96779404"/>
<dbReference type="AlphaFoldDB" id="A0A6I2UFF0"/>
<dbReference type="Proteomes" id="UP000433181">
    <property type="component" value="Unassembled WGS sequence"/>
</dbReference>
<reference evidence="1 2" key="1">
    <citation type="submission" date="2019-08" db="EMBL/GenBank/DDBJ databases">
        <title>In-depth cultivation of the pig gut microbiome towards novel bacterial diversity and tailored functional studies.</title>
        <authorList>
            <person name="Wylensek D."/>
            <person name="Hitch T.C.A."/>
            <person name="Clavel T."/>
        </authorList>
    </citation>
    <scope>NUCLEOTIDE SEQUENCE [LARGE SCALE GENOMIC DNA]</scope>
    <source>
        <strain evidence="1 2">WCA-693-APC-5D-A</strain>
    </source>
</reference>
<dbReference type="EMBL" id="VUNR01000024">
    <property type="protein sequence ID" value="MSU09457.1"/>
    <property type="molecule type" value="Genomic_DNA"/>
</dbReference>
<name>A0A6I2UFF0_9FIRM</name>
<keyword evidence="2" id="KW-1185">Reference proteome</keyword>